<sequence length="227" mass="24638">MRRYAVERRSKSMNPAQITRPSQLFLASISTASSEAESSHAQSPQQARTRAFVASGELNAAFGRTSTAPTQDFTRLLGAVQRELERAITSFPAVAELANQLAEAAMGKHWSAHDEQQALKEVIDRCTSQQAHTPVSHPSHDALTQVCESLKTVRLHQSISDMVNESHATVRGVPDLLALIHIDPKVLADMPVSMSSHVKFGSFICLARARVAELSESLNSNSGEVAL</sequence>
<gene>
    <name evidence="1" type="ORF">ALP42_02908</name>
</gene>
<dbReference type="Pfam" id="PF15457">
    <property type="entry name" value="HopW1-1"/>
    <property type="match status" value="1"/>
</dbReference>
<comment type="caution">
    <text evidence="1">The sequence shown here is derived from an EMBL/GenBank/DDBJ whole genome shotgun (WGS) entry which is preliminary data.</text>
</comment>
<evidence type="ECO:0000313" key="2">
    <source>
        <dbReference type="Proteomes" id="UP000268636"/>
    </source>
</evidence>
<dbReference type="Proteomes" id="UP000268636">
    <property type="component" value="Unassembled WGS sequence"/>
</dbReference>
<accession>A0AB74BLV8</accession>
<dbReference type="AlphaFoldDB" id="A0AB74BLV8"/>
<dbReference type="EMBL" id="RBTN01000052">
    <property type="protein sequence ID" value="RMT80496.1"/>
    <property type="molecule type" value="Genomic_DNA"/>
</dbReference>
<protein>
    <submittedName>
        <fullName evidence="1">Type III secreted effector hopPmaA</fullName>
    </submittedName>
</protein>
<organism evidence="1 2">
    <name type="scientific">Pseudomonas savastanoi pv. nerii</name>
    <dbReference type="NCBI Taxonomy" id="360921"/>
    <lineage>
        <taxon>Bacteria</taxon>
        <taxon>Pseudomonadati</taxon>
        <taxon>Pseudomonadota</taxon>
        <taxon>Gammaproteobacteria</taxon>
        <taxon>Pseudomonadales</taxon>
        <taxon>Pseudomonadaceae</taxon>
        <taxon>Pseudomonas</taxon>
    </lineage>
</organism>
<proteinExistence type="predicted"/>
<reference evidence="1 2" key="1">
    <citation type="submission" date="2018-08" db="EMBL/GenBank/DDBJ databases">
        <title>Recombination of ecologically and evolutionarily significant loci maintains genetic cohesion in the Pseudomonas syringae species complex.</title>
        <authorList>
            <person name="Dillon M."/>
            <person name="Thakur S."/>
            <person name="Almeida R.N.D."/>
            <person name="Weir B.S."/>
            <person name="Guttman D.S."/>
        </authorList>
    </citation>
    <scope>NUCLEOTIDE SEQUENCE [LARGE SCALE GENOMIC DNA]</scope>
    <source>
        <strain evidence="1 2">ICMP 13786</strain>
    </source>
</reference>
<name>A0AB74BLV8_PSESS</name>
<evidence type="ECO:0000313" key="1">
    <source>
        <dbReference type="EMBL" id="RMT80496.1"/>
    </source>
</evidence>
<dbReference type="InterPro" id="IPR029378">
    <property type="entry name" value="T3SS_HopW1-1/HolPsyAE"/>
</dbReference>